<comment type="caution">
    <text evidence="1">The sequence shown here is derived from an EMBL/GenBank/DDBJ whole genome shotgun (WGS) entry which is preliminary data.</text>
</comment>
<evidence type="ECO:0000313" key="2">
    <source>
        <dbReference type="Proteomes" id="UP000245119"/>
    </source>
</evidence>
<protein>
    <submittedName>
        <fullName evidence="1">Uncharacterized protein</fullName>
    </submittedName>
</protein>
<gene>
    <name evidence="1" type="ORF">C0Q70_12257</name>
</gene>
<dbReference type="Proteomes" id="UP000245119">
    <property type="component" value="Linkage Group LG7"/>
</dbReference>
<organism evidence="1 2">
    <name type="scientific">Pomacea canaliculata</name>
    <name type="common">Golden apple snail</name>
    <dbReference type="NCBI Taxonomy" id="400727"/>
    <lineage>
        <taxon>Eukaryota</taxon>
        <taxon>Metazoa</taxon>
        <taxon>Spiralia</taxon>
        <taxon>Lophotrochozoa</taxon>
        <taxon>Mollusca</taxon>
        <taxon>Gastropoda</taxon>
        <taxon>Caenogastropoda</taxon>
        <taxon>Architaenioglossa</taxon>
        <taxon>Ampullarioidea</taxon>
        <taxon>Ampullariidae</taxon>
        <taxon>Pomacea</taxon>
    </lineage>
</organism>
<name>A0A2T7P124_POMCA</name>
<accession>A0A2T7P124</accession>
<sequence length="276" mass="30876">MCDGERCISSHGQKIDVQRPNYSSSRLVSVNVTREWAGTVVCTERFTSRSEHSVNSTLDVYYNSGITDVSMVVNREDWTLITSFKVAKIFSALGNYGAKLNCTSLNSTVNMSLVPYNESSLVYNVGYFQLTSFKSQFDSHVNLTCLSTVVVYPGARLERLNERGGVKESSTPQIVCDLTYIPEDGPFQCSCDTESLGSPEGRLTWRLGEQVLTSGDYGVKRLPLSSDIINRSHQGEKLVCEVEWLYDKRSEINIMVACEYEDKIITCARQSLTKLC</sequence>
<dbReference type="OrthoDB" id="6217402at2759"/>
<dbReference type="EMBL" id="PZQS01000007">
    <property type="protein sequence ID" value="PVD27106.1"/>
    <property type="molecule type" value="Genomic_DNA"/>
</dbReference>
<evidence type="ECO:0000313" key="1">
    <source>
        <dbReference type="EMBL" id="PVD27106.1"/>
    </source>
</evidence>
<keyword evidence="2" id="KW-1185">Reference proteome</keyword>
<dbReference type="AlphaFoldDB" id="A0A2T7P124"/>
<reference evidence="1 2" key="1">
    <citation type="submission" date="2018-04" db="EMBL/GenBank/DDBJ databases">
        <title>The genome of golden apple snail Pomacea canaliculata provides insight into stress tolerance and invasive adaptation.</title>
        <authorList>
            <person name="Liu C."/>
            <person name="Liu B."/>
            <person name="Ren Y."/>
            <person name="Zhang Y."/>
            <person name="Wang H."/>
            <person name="Li S."/>
            <person name="Jiang F."/>
            <person name="Yin L."/>
            <person name="Zhang G."/>
            <person name="Qian W."/>
            <person name="Fan W."/>
        </authorList>
    </citation>
    <scope>NUCLEOTIDE SEQUENCE [LARGE SCALE GENOMIC DNA]</scope>
    <source>
        <strain evidence="1">SZHN2017</strain>
        <tissue evidence="1">Muscle</tissue>
    </source>
</reference>
<proteinExistence type="predicted"/>